<feature type="compositionally biased region" description="Basic and acidic residues" evidence="1">
    <location>
        <begin position="58"/>
        <end position="85"/>
    </location>
</feature>
<feature type="region of interest" description="Disordered" evidence="1">
    <location>
        <begin position="26"/>
        <end position="85"/>
    </location>
</feature>
<evidence type="ECO:0000313" key="2">
    <source>
        <dbReference type="EMBL" id="MES0874853.1"/>
    </source>
</evidence>
<gene>
    <name evidence="2" type="ORF">ABSH63_12685</name>
</gene>
<dbReference type="Proteomes" id="UP001465331">
    <property type="component" value="Unassembled WGS sequence"/>
</dbReference>
<sequence>MTISAPDSALANPARKNRCDGAFGLGGKGLAGSGGKDSDFLTPTASQGARSSCRCGAKRNDRSNKKPRERGLLHETERRSYAALP</sequence>
<feature type="compositionally biased region" description="Gly residues" evidence="1">
    <location>
        <begin position="26"/>
        <end position="35"/>
    </location>
</feature>
<name>A0ABV2AC84_9GAMM</name>
<accession>A0ABV2AC84</accession>
<keyword evidence="3" id="KW-1185">Reference proteome</keyword>
<evidence type="ECO:0000256" key="1">
    <source>
        <dbReference type="SAM" id="MobiDB-lite"/>
    </source>
</evidence>
<organism evidence="2 3">
    <name type="scientific">Sinimarinibacterium thermocellulolyticum</name>
    <dbReference type="NCBI Taxonomy" id="3170016"/>
    <lineage>
        <taxon>Bacteria</taxon>
        <taxon>Pseudomonadati</taxon>
        <taxon>Pseudomonadota</taxon>
        <taxon>Gammaproteobacteria</taxon>
        <taxon>Nevskiales</taxon>
        <taxon>Nevskiaceae</taxon>
        <taxon>Sinimarinibacterium</taxon>
    </lineage>
</organism>
<comment type="caution">
    <text evidence="2">The sequence shown here is derived from an EMBL/GenBank/DDBJ whole genome shotgun (WGS) entry which is preliminary data.</text>
</comment>
<feature type="compositionally biased region" description="Polar residues" evidence="1">
    <location>
        <begin position="41"/>
        <end position="50"/>
    </location>
</feature>
<evidence type="ECO:0000313" key="3">
    <source>
        <dbReference type="Proteomes" id="UP001465331"/>
    </source>
</evidence>
<dbReference type="RefSeq" id="WP_352890235.1">
    <property type="nucleotide sequence ID" value="NZ_JBEPIJ010000015.1"/>
</dbReference>
<protein>
    <submittedName>
        <fullName evidence="2">Uncharacterized protein</fullName>
    </submittedName>
</protein>
<proteinExistence type="predicted"/>
<dbReference type="EMBL" id="JBEPIJ010000015">
    <property type="protein sequence ID" value="MES0874853.1"/>
    <property type="molecule type" value="Genomic_DNA"/>
</dbReference>
<reference evidence="2 3" key="1">
    <citation type="submission" date="2024-06" db="EMBL/GenBank/DDBJ databases">
        <authorList>
            <person name="Li Z."/>
            <person name="Jiang Y."/>
        </authorList>
    </citation>
    <scope>NUCLEOTIDE SEQUENCE [LARGE SCALE GENOMIC DNA]</scope>
    <source>
        <strain evidence="2 3">HSW-8</strain>
    </source>
</reference>